<accession>A0A2U1TIK8</accession>
<dbReference type="RefSeq" id="WP_342752581.1">
    <property type="nucleotide sequence ID" value="NZ_QDKJ01000034.1"/>
</dbReference>
<proteinExistence type="predicted"/>
<dbReference type="SUPFAM" id="SSF141072">
    <property type="entry name" value="CalX-like"/>
    <property type="match status" value="8"/>
</dbReference>
<evidence type="ECO:0000313" key="7">
    <source>
        <dbReference type="Proteomes" id="UP000245138"/>
    </source>
</evidence>
<dbReference type="Gene3D" id="2.60.40.2030">
    <property type="match status" value="2"/>
</dbReference>
<feature type="domain" description="LapA adhesin" evidence="5">
    <location>
        <begin position="941"/>
        <end position="1039"/>
    </location>
</feature>
<feature type="domain" description="LapA adhesin" evidence="5">
    <location>
        <begin position="38"/>
        <end position="136"/>
    </location>
</feature>
<name>A0A2U1TIK8_9GAMM</name>
<feature type="domain" description="Calx-beta" evidence="4">
    <location>
        <begin position="1312"/>
        <end position="1348"/>
    </location>
</feature>
<feature type="domain" description="LapA adhesin" evidence="5">
    <location>
        <begin position="539"/>
        <end position="637"/>
    </location>
</feature>
<dbReference type="EMBL" id="QDKJ01000034">
    <property type="protein sequence ID" value="PWC09241.1"/>
    <property type="molecule type" value="Genomic_DNA"/>
</dbReference>
<sequence>YQQGEEALTIGIKETAGGNFEALDTTSTTTTTVVDNSDATTLTLGDITVAEGSGTATIGATLSQPTDREFTVTLSNGATITFAANSAVGTSTAFAVQNDDVYQDGESYTVSVTDSGAHNFEQLDSSDTATVTVTDTVDTTTLTLGDITAAEGSGTATIGATLSQPTDREFTVTLSNGATITFAANSATGTSTTFAVQGDDIYQDGESYTVSVVNAGEHNFEQLDVSDTASVTVTDTVDTTAITLSSDNQVIEGGAFTVTATVGAPVTGSPLVITLSNDQTITIPVGESTGTVQIASRADDSYQQGEEALTIGIKETVGGNYEALDTSSTTTTTVVDNSDTTTLTLGDITVAEGSGTATIGATLSQPTDREFTVTLSNGATITFAANSATATSTAFAVQGDDVYQDGESYTVSVTDSGAHNFEQLDSSDTATVTVTDTVDTTTLTLGDITVAEGSGTATIGATLSQPTDREFTVTLSNGATITFAANSTVGTSTAFAVQNDDVYQDGESYTVSVVNAGEHNFEQLDSSDTATVTVTDTVDTTAITLSSDNQVIEGGAFTVIATVGSPVTGSPLIITLSNDQTITILVGESTGTVQIASRADDSYQQGEEALTIGIKETAGGNFEALDTSSTTTTTVVDNSDATTLTLGDVTVAEGSGTATIGATLSQPTDREFTVTLSNGATITFAANSAVGTSTAFTVQSDDVYQDGESYTVSVVNAGEHNFEQLDVSDTATVTITDTVDTTTLTLGDVTVAEGSGTATIGATLSQPTDREFTVTLSNGATIAFAANSATATSTAFAVQGDDVYQDGESYTVSVTDSGAHNFEQLDSSDTATVTVTDTVDTTAITLSSDNQVTEGGAFTVTATVGAPVTGSPLVITLSNDQTITIPVGESTGSIQIETRGDDSYQQGEEALTIGIKETVGGNFEALDTTSTTTTTVVDNSDTTTLTLGDITVAEGSGTATIGATLSQPTDREFTVTLSNGATITFAANSAVGTSTAFTVQSDDVYQDGESYTVSVVNAGEHNFEQLDVSDTATVTVTDTVDTTAITLSSDNQITEGNVFTVTATVGAPVTDSPLVITLSNDQTITIPVGESSGSVQIASRADDRYRQGDESITVGNKETSGGNYEALDTTSTTTTTVVDDNDATKITLEGPDIVTEGDDITITARVELPPQGTDLTITLTNGQTITIPVGQTEGSTTYPARSDDVLVQGDISQSVGIEGSSGGNYENLVHGDPTITTVLDNDVPVLTVSDAGEVNEGNAATFDMTLSKPVDNATTLTFTLGGGNITSADIGTPTVTINGQGVPVSQNADGSYSLTVPAGTTGGIVVSVPTVEDGVFEGRENFTLSAALSGQTAGGTELPVGIGDSGAAIIIDNELLPAIDAVSFNPDGDQVIEGGVLLYQVTLNHASATETTFSFTLRNTGSTADETDIQRGDIRFSHGVTYDAASGTISVPAGVTEFAVSVPTVDDNIAEADETVIVTVGDKSATGTIVDNDDAPTVDTVTFTPAGDTVVEGQDLTYTVKLSNPSSSATTFDFVLRN</sequence>
<feature type="domain" description="Calx-beta" evidence="4">
    <location>
        <begin position="1438"/>
        <end position="1486"/>
    </location>
</feature>
<feature type="domain" description="LapA adhesin" evidence="5">
    <location>
        <begin position="1041"/>
        <end position="1140"/>
    </location>
</feature>
<dbReference type="Proteomes" id="UP000245138">
    <property type="component" value="Unassembled WGS sequence"/>
</dbReference>
<keyword evidence="2" id="KW-0677">Repeat</keyword>
<feature type="domain" description="LapA adhesin" evidence="5">
    <location>
        <begin position="138"/>
        <end position="236"/>
    </location>
</feature>
<dbReference type="InterPro" id="IPR038081">
    <property type="entry name" value="CalX-like_sf"/>
</dbReference>
<evidence type="ECO:0000256" key="1">
    <source>
        <dbReference type="ARBA" id="ARBA00022729"/>
    </source>
</evidence>
<feature type="domain" description="LapA adhesin" evidence="5">
    <location>
        <begin position="339"/>
        <end position="437"/>
    </location>
</feature>
<feature type="domain" description="LapA adhesin" evidence="5">
    <location>
        <begin position="439"/>
        <end position="537"/>
    </location>
</feature>
<feature type="domain" description="LapA adhesin" evidence="5">
    <location>
        <begin position="640"/>
        <end position="738"/>
    </location>
</feature>
<evidence type="ECO:0000259" key="5">
    <source>
        <dbReference type="Pfam" id="PF20579"/>
    </source>
</evidence>
<dbReference type="GO" id="GO:0016020">
    <property type="term" value="C:membrane"/>
    <property type="evidence" value="ECO:0007669"/>
    <property type="project" value="InterPro"/>
</dbReference>
<dbReference type="Pfam" id="PF20579">
    <property type="entry name" value="LapA"/>
    <property type="match status" value="12"/>
</dbReference>
<dbReference type="Pfam" id="PF03160">
    <property type="entry name" value="Calx-beta"/>
    <property type="match status" value="2"/>
</dbReference>
<evidence type="ECO:0000256" key="3">
    <source>
        <dbReference type="ARBA" id="ARBA00022837"/>
    </source>
</evidence>
<keyword evidence="3" id="KW-0106">Calcium</keyword>
<protein>
    <recommendedName>
        <fullName evidence="8">Cadherin domain-containing protein</fullName>
    </recommendedName>
</protein>
<evidence type="ECO:0008006" key="8">
    <source>
        <dbReference type="Google" id="ProtNLM"/>
    </source>
</evidence>
<keyword evidence="7" id="KW-1185">Reference proteome</keyword>
<reference evidence="6 7" key="1">
    <citation type="submission" date="2018-04" db="EMBL/GenBank/DDBJ databases">
        <title>Brenneria corticis sp.nov.</title>
        <authorList>
            <person name="Li Y."/>
        </authorList>
    </citation>
    <scope>NUCLEOTIDE SEQUENCE [LARGE SCALE GENOMIC DNA]</scope>
    <source>
        <strain evidence="6 7">LMG 27715</strain>
    </source>
</reference>
<feature type="domain" description="LapA adhesin" evidence="5">
    <location>
        <begin position="740"/>
        <end position="838"/>
    </location>
</feature>
<feature type="non-terminal residue" evidence="6">
    <location>
        <position position="1538"/>
    </location>
</feature>
<dbReference type="InterPro" id="IPR003644">
    <property type="entry name" value="Calx_beta"/>
</dbReference>
<dbReference type="GO" id="GO:0007154">
    <property type="term" value="P:cell communication"/>
    <property type="evidence" value="ECO:0007669"/>
    <property type="project" value="InterPro"/>
</dbReference>
<feature type="domain" description="LapA adhesin" evidence="5">
    <location>
        <begin position="840"/>
        <end position="938"/>
    </location>
</feature>
<feature type="domain" description="LapA adhesin" evidence="5">
    <location>
        <begin position="238"/>
        <end position="336"/>
    </location>
</feature>
<feature type="domain" description="LapA adhesin" evidence="5">
    <location>
        <begin position="1142"/>
        <end position="1240"/>
    </location>
</feature>
<organism evidence="6 7">
    <name type="scientific">Brenneria roseae subsp. americana</name>
    <dbReference type="NCBI Taxonomy" id="1508507"/>
    <lineage>
        <taxon>Bacteria</taxon>
        <taxon>Pseudomonadati</taxon>
        <taxon>Pseudomonadota</taxon>
        <taxon>Gammaproteobacteria</taxon>
        <taxon>Enterobacterales</taxon>
        <taxon>Pectobacteriaceae</taxon>
        <taxon>Brenneria</taxon>
    </lineage>
</organism>
<evidence type="ECO:0000259" key="4">
    <source>
        <dbReference type="Pfam" id="PF03160"/>
    </source>
</evidence>
<keyword evidence="1" id="KW-0732">Signal</keyword>
<comment type="caution">
    <text evidence="6">The sequence shown here is derived from an EMBL/GenBank/DDBJ whole genome shotgun (WGS) entry which is preliminary data.</text>
</comment>
<feature type="non-terminal residue" evidence="6">
    <location>
        <position position="1"/>
    </location>
</feature>
<gene>
    <name evidence="6" type="ORF">B4923_20565</name>
</gene>
<dbReference type="InterPro" id="IPR046779">
    <property type="entry name" value="LapA_adhesin_dom"/>
</dbReference>
<evidence type="ECO:0000256" key="2">
    <source>
        <dbReference type="ARBA" id="ARBA00022737"/>
    </source>
</evidence>
<evidence type="ECO:0000313" key="6">
    <source>
        <dbReference type="EMBL" id="PWC09241.1"/>
    </source>
</evidence>